<dbReference type="Gene3D" id="1.10.260.40">
    <property type="entry name" value="lambda repressor-like DNA-binding domains"/>
    <property type="match status" value="1"/>
</dbReference>
<comment type="caution">
    <text evidence="3">The sequence shown here is derived from an EMBL/GenBank/DDBJ whole genome shotgun (WGS) entry which is preliminary data.</text>
</comment>
<dbReference type="PANTHER" id="PTHR46797:SF1">
    <property type="entry name" value="METHYLPHOSPHONATE SYNTHASE"/>
    <property type="match status" value="1"/>
</dbReference>
<dbReference type="PROSITE" id="PS50943">
    <property type="entry name" value="HTH_CROC1"/>
    <property type="match status" value="1"/>
</dbReference>
<name>A0ABW4E5T5_9LACO</name>
<dbReference type="Proteomes" id="UP001597252">
    <property type="component" value="Unassembled WGS sequence"/>
</dbReference>
<organism evidence="3 4">
    <name type="scientific">Lacticaseibacillus baoqingensis</name>
    <dbReference type="NCBI Taxonomy" id="2486013"/>
    <lineage>
        <taxon>Bacteria</taxon>
        <taxon>Bacillati</taxon>
        <taxon>Bacillota</taxon>
        <taxon>Bacilli</taxon>
        <taxon>Lactobacillales</taxon>
        <taxon>Lactobacillaceae</taxon>
        <taxon>Lacticaseibacillus</taxon>
    </lineage>
</organism>
<dbReference type="SUPFAM" id="SSF47413">
    <property type="entry name" value="lambda repressor-like DNA-binding domains"/>
    <property type="match status" value="1"/>
</dbReference>
<evidence type="ECO:0000313" key="3">
    <source>
        <dbReference type="EMBL" id="MFD1483880.1"/>
    </source>
</evidence>
<sequence length="188" mass="21549">MSIGDNIRQLRKSRGYNQEKFAKIIGVSRPYLSELEHDKRNLGTATLRNLAKKMNVSMLYLMEGSQYDTSELPPETAKQLSELESQWFDDGQKGAEQRVVEFVRDPDYKDTPFRFETLTAMSSLVEYAYRNKEPGLTDHTKKLRAMANLLDNVNKMLADPAMRTEESLQETKNFIDLITTPASEITSD</sequence>
<dbReference type="InterPro" id="IPR001387">
    <property type="entry name" value="Cro/C1-type_HTH"/>
</dbReference>
<evidence type="ECO:0000313" key="4">
    <source>
        <dbReference type="Proteomes" id="UP001597252"/>
    </source>
</evidence>
<dbReference type="InterPro" id="IPR010982">
    <property type="entry name" value="Lambda_DNA-bd_dom_sf"/>
</dbReference>
<protein>
    <submittedName>
        <fullName evidence="3">Helix-turn-helix domain-containing protein</fullName>
    </submittedName>
</protein>
<reference evidence="4" key="1">
    <citation type="journal article" date="2019" name="Int. J. Syst. Evol. Microbiol.">
        <title>The Global Catalogue of Microorganisms (GCM) 10K type strain sequencing project: providing services to taxonomists for standard genome sequencing and annotation.</title>
        <authorList>
            <consortium name="The Broad Institute Genomics Platform"/>
            <consortium name="The Broad Institute Genome Sequencing Center for Infectious Disease"/>
            <person name="Wu L."/>
            <person name="Ma J."/>
        </authorList>
    </citation>
    <scope>NUCLEOTIDE SEQUENCE [LARGE SCALE GENOMIC DNA]</scope>
    <source>
        <strain evidence="4">CCM 8903</strain>
    </source>
</reference>
<dbReference type="EMBL" id="JBHTON010000003">
    <property type="protein sequence ID" value="MFD1483880.1"/>
    <property type="molecule type" value="Genomic_DNA"/>
</dbReference>
<evidence type="ECO:0000259" key="2">
    <source>
        <dbReference type="PROSITE" id="PS50943"/>
    </source>
</evidence>
<dbReference type="RefSeq" id="WP_125748888.1">
    <property type="nucleotide sequence ID" value="NZ_JBHTON010000003.1"/>
</dbReference>
<dbReference type="SMART" id="SM00530">
    <property type="entry name" value="HTH_XRE"/>
    <property type="match status" value="1"/>
</dbReference>
<dbReference type="CDD" id="cd00093">
    <property type="entry name" value="HTH_XRE"/>
    <property type="match status" value="1"/>
</dbReference>
<dbReference type="Pfam" id="PF01381">
    <property type="entry name" value="HTH_3"/>
    <property type="match status" value="1"/>
</dbReference>
<keyword evidence="1" id="KW-0238">DNA-binding</keyword>
<proteinExistence type="predicted"/>
<evidence type="ECO:0000256" key="1">
    <source>
        <dbReference type="ARBA" id="ARBA00023125"/>
    </source>
</evidence>
<dbReference type="InterPro" id="IPR050807">
    <property type="entry name" value="TransReg_Diox_bact_type"/>
</dbReference>
<gene>
    <name evidence="3" type="ORF">ACFQ5J_01280</name>
</gene>
<feature type="domain" description="HTH cro/C1-type" evidence="2">
    <location>
        <begin position="7"/>
        <end position="61"/>
    </location>
</feature>
<dbReference type="PANTHER" id="PTHR46797">
    <property type="entry name" value="HTH-TYPE TRANSCRIPTIONAL REGULATOR"/>
    <property type="match status" value="1"/>
</dbReference>
<keyword evidence="4" id="KW-1185">Reference proteome</keyword>
<accession>A0ABW4E5T5</accession>